<keyword evidence="1" id="KW-0732">Signal</keyword>
<reference evidence="4 5" key="1">
    <citation type="submission" date="2023-08" db="EMBL/GenBank/DDBJ databases">
        <title>Black Yeasts Isolated from many extreme environments.</title>
        <authorList>
            <person name="Coleine C."/>
            <person name="Stajich J.E."/>
            <person name="Selbmann L."/>
        </authorList>
    </citation>
    <scope>NUCLEOTIDE SEQUENCE [LARGE SCALE GENOMIC DNA]</scope>
    <source>
        <strain evidence="4 5">CCFEE 5935</strain>
    </source>
</reference>
<comment type="caution">
    <text evidence="4">The sequence shown here is derived from an EMBL/GenBank/DDBJ whole genome shotgun (WGS) entry which is preliminary data.</text>
</comment>
<dbReference type="AlphaFoldDB" id="A0AAV9P0H2"/>
<dbReference type="InterPro" id="IPR008397">
    <property type="entry name" value="Alginate_lyase_dom"/>
</dbReference>
<evidence type="ECO:0000256" key="1">
    <source>
        <dbReference type="ARBA" id="ARBA00022729"/>
    </source>
</evidence>
<evidence type="ECO:0000313" key="5">
    <source>
        <dbReference type="Proteomes" id="UP001337655"/>
    </source>
</evidence>
<evidence type="ECO:0000313" key="4">
    <source>
        <dbReference type="EMBL" id="KAK5164268.1"/>
    </source>
</evidence>
<dbReference type="Proteomes" id="UP001337655">
    <property type="component" value="Unassembled WGS sequence"/>
</dbReference>
<dbReference type="EMBL" id="JAVRRT010000020">
    <property type="protein sequence ID" value="KAK5164268.1"/>
    <property type="molecule type" value="Genomic_DNA"/>
</dbReference>
<proteinExistence type="predicted"/>
<gene>
    <name evidence="4" type="ORF">LTR77_009962</name>
</gene>
<keyword evidence="2" id="KW-0456">Lyase</keyword>
<dbReference type="Gene3D" id="1.50.10.100">
    <property type="entry name" value="Chondroitin AC/alginate lyase"/>
    <property type="match status" value="1"/>
</dbReference>
<evidence type="ECO:0000259" key="3">
    <source>
        <dbReference type="Pfam" id="PF05426"/>
    </source>
</evidence>
<keyword evidence="5" id="KW-1185">Reference proteome</keyword>
<evidence type="ECO:0000256" key="2">
    <source>
        <dbReference type="ARBA" id="ARBA00023239"/>
    </source>
</evidence>
<name>A0AAV9P0H2_9PEZI</name>
<dbReference type="GO" id="GO:0042597">
    <property type="term" value="C:periplasmic space"/>
    <property type="evidence" value="ECO:0007669"/>
    <property type="project" value="InterPro"/>
</dbReference>
<organism evidence="4 5">
    <name type="scientific">Saxophila tyrrhenica</name>
    <dbReference type="NCBI Taxonomy" id="1690608"/>
    <lineage>
        <taxon>Eukaryota</taxon>
        <taxon>Fungi</taxon>
        <taxon>Dikarya</taxon>
        <taxon>Ascomycota</taxon>
        <taxon>Pezizomycotina</taxon>
        <taxon>Dothideomycetes</taxon>
        <taxon>Dothideomycetidae</taxon>
        <taxon>Mycosphaerellales</taxon>
        <taxon>Extremaceae</taxon>
        <taxon>Saxophila</taxon>
    </lineage>
</organism>
<dbReference type="GeneID" id="89931292"/>
<protein>
    <recommendedName>
        <fullName evidence="3">Alginate lyase domain-containing protein</fullName>
    </recommendedName>
</protein>
<dbReference type="GO" id="GO:0016829">
    <property type="term" value="F:lyase activity"/>
    <property type="evidence" value="ECO:0007669"/>
    <property type="project" value="UniProtKB-KW"/>
</dbReference>
<dbReference type="Pfam" id="PF05426">
    <property type="entry name" value="Alginate_lyase"/>
    <property type="match status" value="1"/>
</dbReference>
<dbReference type="SUPFAM" id="SSF48230">
    <property type="entry name" value="Chondroitin AC/alginate lyase"/>
    <property type="match status" value="1"/>
</dbReference>
<feature type="domain" description="Alginate lyase" evidence="3">
    <location>
        <begin position="56"/>
        <end position="330"/>
    </location>
</feature>
<accession>A0AAV9P0H2</accession>
<sequence length="396" mass="44574">MSRNGDLHDGQPHTVVLHQETLERTRRHHEHGVDAKLRLAASADQWLAVSSKERWSVMEKPTLAPSNSPHDYVSQAPYWWPSKTATGLPYIRRDGMINPDAVTLDKVNKAKVFQSCHILSLAWLYTGEEAYGARAATILRDWFTDERTGMSPHLEYAQMIPGRNTGRAIGIIDFAQKYDAVVDAAMILSSGCPSWSSEDHHNFFVWNEKYLDWLLYSDFGIEESQQLNNHGTFASLQKAAIAMMLGRTDTVRAEVESAKRRIDASIDPDGSQPHEVARTRSWHYSCFNLLAFARLAEIGQKTGVDLWSYFGPDGQCLHCAVDFLIPAAARWEGWRFPETKFVPYLATDLIRASALRGNARAMAVVKELQAPPLDLWEWCLVPENHDASIEATPAVP</sequence>
<dbReference type="RefSeq" id="XP_064654561.1">
    <property type="nucleotide sequence ID" value="XM_064807188.1"/>
</dbReference>
<dbReference type="InterPro" id="IPR008929">
    <property type="entry name" value="Chondroitin_lyas"/>
</dbReference>